<proteinExistence type="predicted"/>
<protein>
    <recommendedName>
        <fullName evidence="3">YhcH/YjgK/YiaL family protein</fullName>
    </recommendedName>
</protein>
<dbReference type="Gene3D" id="2.60.120.370">
    <property type="entry name" value="YhcH/YjgK/YiaL"/>
    <property type="match status" value="1"/>
</dbReference>
<evidence type="ECO:0000313" key="2">
    <source>
        <dbReference type="Proteomes" id="UP000179243"/>
    </source>
</evidence>
<dbReference type="AlphaFoldDB" id="A0A1F7FFA5"/>
<gene>
    <name evidence="1" type="ORF">A2519_03630</name>
</gene>
<name>A0A1F7FFA5_UNCRA</name>
<dbReference type="GO" id="GO:0005829">
    <property type="term" value="C:cytosol"/>
    <property type="evidence" value="ECO:0007669"/>
    <property type="project" value="TreeGrafter"/>
</dbReference>
<dbReference type="PANTHER" id="PTHR34986">
    <property type="entry name" value="EVOLVED BETA-GALACTOSIDASE SUBUNIT BETA"/>
    <property type="match status" value="1"/>
</dbReference>
<comment type="caution">
    <text evidence="1">The sequence shown here is derived from an EMBL/GenBank/DDBJ whole genome shotgun (WGS) entry which is preliminary data.</text>
</comment>
<organism evidence="1 2">
    <name type="scientific">Candidatus Raymondbacteria bacterium RIFOXYD12_FULL_49_13</name>
    <dbReference type="NCBI Taxonomy" id="1817890"/>
    <lineage>
        <taxon>Bacteria</taxon>
        <taxon>Raymondiibacteriota</taxon>
    </lineage>
</organism>
<reference evidence="1 2" key="1">
    <citation type="journal article" date="2016" name="Nat. Commun.">
        <title>Thousands of microbial genomes shed light on interconnected biogeochemical processes in an aquifer system.</title>
        <authorList>
            <person name="Anantharaman K."/>
            <person name="Brown C.T."/>
            <person name="Hug L.A."/>
            <person name="Sharon I."/>
            <person name="Castelle C.J."/>
            <person name="Probst A.J."/>
            <person name="Thomas B.C."/>
            <person name="Singh A."/>
            <person name="Wilkins M.J."/>
            <person name="Karaoz U."/>
            <person name="Brodie E.L."/>
            <person name="Williams K.H."/>
            <person name="Hubbard S.S."/>
            <person name="Banfield J.F."/>
        </authorList>
    </citation>
    <scope>NUCLEOTIDE SEQUENCE [LARGE SCALE GENOMIC DNA]</scope>
</reference>
<dbReference type="NCBIfam" id="TIGR00022">
    <property type="entry name" value="YhcH/YjgK/YiaL family protein"/>
    <property type="match status" value="1"/>
</dbReference>
<dbReference type="InterPro" id="IPR037012">
    <property type="entry name" value="NanQ/TabA/YiaL_sf"/>
</dbReference>
<dbReference type="SUPFAM" id="SSF51197">
    <property type="entry name" value="Clavaminate synthase-like"/>
    <property type="match status" value="1"/>
</dbReference>
<dbReference type="EMBL" id="MFYX01000057">
    <property type="protein sequence ID" value="OGK05374.1"/>
    <property type="molecule type" value="Genomic_DNA"/>
</dbReference>
<dbReference type="InterPro" id="IPR004375">
    <property type="entry name" value="NanQ/TabA/YiaL"/>
</dbReference>
<accession>A0A1F7FFA5</accession>
<dbReference type="Pfam" id="PF04074">
    <property type="entry name" value="DUF386"/>
    <property type="match status" value="1"/>
</dbReference>
<evidence type="ECO:0008006" key="3">
    <source>
        <dbReference type="Google" id="ProtNLM"/>
    </source>
</evidence>
<dbReference type="PANTHER" id="PTHR34986:SF1">
    <property type="entry name" value="PROTEIN YIAL"/>
    <property type="match status" value="1"/>
</dbReference>
<dbReference type="Proteomes" id="UP000179243">
    <property type="component" value="Unassembled WGS sequence"/>
</dbReference>
<evidence type="ECO:0000313" key="1">
    <source>
        <dbReference type="EMBL" id="OGK05374.1"/>
    </source>
</evidence>
<sequence>MILDSLDAWGLYFKGSVWDEALAFVRGLSVSSEEKKYFLRENDLYAIVVSYGTHGRDKAILETHRKYIDVHITISGKEKLAWVPKKVCVIKTPYDESKDAEFYDTAVVPLSEMVMKPGLFAAFYPDDAHTPQLFAETQSEKIKKVVLKIAWAAAG</sequence>